<sequence length="168" mass="17042">MGTWILFACLLGAAFSMPGQSEFHNAGINHLASTFDKTDSPGLDNYSGAHPSEVVPEHDKTPVHFLWLRTHGWMAAPPNHSRGVPADSPESRPAASSPHPHGASSAARGPPAANDASSWPTLHDSNPTPPAKPPSARPAALPAPVHPAAASPAPAAPAAPAALAAPAA</sequence>
<protein>
    <submittedName>
        <fullName evidence="3">Uncharacterized protein</fullName>
    </submittedName>
</protein>
<evidence type="ECO:0000313" key="3">
    <source>
        <dbReference type="EMBL" id="OWJ99709.1"/>
    </source>
</evidence>
<gene>
    <name evidence="3" type="ORF">Celaphus_00010139</name>
</gene>
<feature type="compositionally biased region" description="Low complexity" evidence="1">
    <location>
        <begin position="85"/>
        <end position="113"/>
    </location>
</feature>
<evidence type="ECO:0000256" key="2">
    <source>
        <dbReference type="SAM" id="SignalP"/>
    </source>
</evidence>
<feature type="signal peptide" evidence="2">
    <location>
        <begin position="1"/>
        <end position="16"/>
    </location>
</feature>
<dbReference type="AlphaFoldDB" id="A0A212C120"/>
<dbReference type="OrthoDB" id="9030267at2759"/>
<evidence type="ECO:0000313" key="4">
    <source>
        <dbReference type="Proteomes" id="UP000242450"/>
    </source>
</evidence>
<name>A0A212C120_CEREH</name>
<dbReference type="Proteomes" id="UP000242450">
    <property type="component" value="Chromosome X"/>
</dbReference>
<organism evidence="3 4">
    <name type="scientific">Cervus elaphus hippelaphus</name>
    <name type="common">European red deer</name>
    <dbReference type="NCBI Taxonomy" id="46360"/>
    <lineage>
        <taxon>Eukaryota</taxon>
        <taxon>Metazoa</taxon>
        <taxon>Chordata</taxon>
        <taxon>Craniata</taxon>
        <taxon>Vertebrata</taxon>
        <taxon>Euteleostomi</taxon>
        <taxon>Mammalia</taxon>
        <taxon>Eutheria</taxon>
        <taxon>Laurasiatheria</taxon>
        <taxon>Artiodactyla</taxon>
        <taxon>Ruminantia</taxon>
        <taxon>Pecora</taxon>
        <taxon>Cervidae</taxon>
        <taxon>Cervinae</taxon>
        <taxon>Cervus</taxon>
    </lineage>
</organism>
<comment type="caution">
    <text evidence="3">The sequence shown here is derived from an EMBL/GenBank/DDBJ whole genome shotgun (WGS) entry which is preliminary data.</text>
</comment>
<feature type="chain" id="PRO_5012984784" evidence="2">
    <location>
        <begin position="17"/>
        <end position="168"/>
    </location>
</feature>
<proteinExistence type="predicted"/>
<reference evidence="3 4" key="1">
    <citation type="journal article" date="2018" name="Mol. Genet. Genomics">
        <title>The red deer Cervus elaphus genome CerEla1.0: sequencing, annotating, genes, and chromosomes.</title>
        <authorList>
            <person name="Bana N.A."/>
            <person name="Nyiri A."/>
            <person name="Nagy J."/>
            <person name="Frank K."/>
            <person name="Nagy T."/>
            <person name="Steger V."/>
            <person name="Schiller M."/>
            <person name="Lakatos P."/>
            <person name="Sugar L."/>
            <person name="Horn P."/>
            <person name="Barta E."/>
            <person name="Orosz L."/>
        </authorList>
    </citation>
    <scope>NUCLEOTIDE SEQUENCE [LARGE SCALE GENOMIC DNA]</scope>
    <source>
        <strain evidence="3">Hungarian</strain>
    </source>
</reference>
<accession>A0A212C120</accession>
<feature type="region of interest" description="Disordered" evidence="1">
    <location>
        <begin position="76"/>
        <end position="168"/>
    </location>
</feature>
<feature type="compositionally biased region" description="Polar residues" evidence="1">
    <location>
        <begin position="115"/>
        <end position="126"/>
    </location>
</feature>
<evidence type="ECO:0000256" key="1">
    <source>
        <dbReference type="SAM" id="MobiDB-lite"/>
    </source>
</evidence>
<keyword evidence="2" id="KW-0732">Signal</keyword>
<dbReference type="EMBL" id="MKHE01000034">
    <property type="protein sequence ID" value="OWJ99709.1"/>
    <property type="molecule type" value="Genomic_DNA"/>
</dbReference>
<keyword evidence="4" id="KW-1185">Reference proteome</keyword>
<feature type="compositionally biased region" description="Low complexity" evidence="1">
    <location>
        <begin position="137"/>
        <end position="168"/>
    </location>
</feature>
<feature type="compositionally biased region" description="Pro residues" evidence="1">
    <location>
        <begin position="127"/>
        <end position="136"/>
    </location>
</feature>